<evidence type="ECO:0000313" key="2">
    <source>
        <dbReference type="EMBL" id="KAL0187767.1"/>
    </source>
</evidence>
<evidence type="ECO:0000256" key="1">
    <source>
        <dbReference type="SAM" id="MobiDB-lite"/>
    </source>
</evidence>
<protein>
    <submittedName>
        <fullName evidence="2">Uncharacterized protein</fullName>
    </submittedName>
</protein>
<dbReference type="EMBL" id="JAMKFB020000007">
    <property type="protein sequence ID" value="KAL0187767.1"/>
    <property type="molecule type" value="Genomic_DNA"/>
</dbReference>
<dbReference type="Proteomes" id="UP001529510">
    <property type="component" value="Unassembled WGS sequence"/>
</dbReference>
<name>A0ABD0QPI5_CIRMR</name>
<feature type="region of interest" description="Disordered" evidence="1">
    <location>
        <begin position="108"/>
        <end position="159"/>
    </location>
</feature>
<gene>
    <name evidence="2" type="ORF">M9458_014866</name>
</gene>
<accession>A0ABD0QPI5</accession>
<reference evidence="2 3" key="1">
    <citation type="submission" date="2024-05" db="EMBL/GenBank/DDBJ databases">
        <title>Genome sequencing and assembly of Indian major carp, Cirrhinus mrigala (Hamilton, 1822).</title>
        <authorList>
            <person name="Mohindra V."/>
            <person name="Chowdhury L.M."/>
            <person name="Lal K."/>
            <person name="Jena J.K."/>
        </authorList>
    </citation>
    <scope>NUCLEOTIDE SEQUENCE [LARGE SCALE GENOMIC DNA]</scope>
    <source>
        <strain evidence="2">CM1030</strain>
        <tissue evidence="2">Blood</tissue>
    </source>
</reference>
<comment type="caution">
    <text evidence="2">The sequence shown here is derived from an EMBL/GenBank/DDBJ whole genome shotgun (WGS) entry which is preliminary data.</text>
</comment>
<evidence type="ECO:0000313" key="3">
    <source>
        <dbReference type="Proteomes" id="UP001529510"/>
    </source>
</evidence>
<proteinExistence type="predicted"/>
<feature type="non-terminal residue" evidence="2">
    <location>
        <position position="159"/>
    </location>
</feature>
<feature type="region of interest" description="Disordered" evidence="1">
    <location>
        <begin position="1"/>
        <end position="28"/>
    </location>
</feature>
<feature type="compositionally biased region" description="Pro residues" evidence="1">
    <location>
        <begin position="129"/>
        <end position="159"/>
    </location>
</feature>
<organism evidence="2 3">
    <name type="scientific">Cirrhinus mrigala</name>
    <name type="common">Mrigala</name>
    <dbReference type="NCBI Taxonomy" id="683832"/>
    <lineage>
        <taxon>Eukaryota</taxon>
        <taxon>Metazoa</taxon>
        <taxon>Chordata</taxon>
        <taxon>Craniata</taxon>
        <taxon>Vertebrata</taxon>
        <taxon>Euteleostomi</taxon>
        <taxon>Actinopterygii</taxon>
        <taxon>Neopterygii</taxon>
        <taxon>Teleostei</taxon>
        <taxon>Ostariophysi</taxon>
        <taxon>Cypriniformes</taxon>
        <taxon>Cyprinidae</taxon>
        <taxon>Labeoninae</taxon>
        <taxon>Labeonini</taxon>
        <taxon>Cirrhinus</taxon>
    </lineage>
</organism>
<keyword evidence="3" id="KW-1185">Reference proteome</keyword>
<sequence length="159" mass="16385">MSDQVHEPATKPATEEITVGHEGAEGSPAHCTAAEGEQTLDDGDLIDFVCELPILLPSSFKLLNWEEIPPNLPLLLDPVSPSAHPQPICGVGSPLVCPSPAPLALSLEDPLTLPPASEAQTPPQSCDPAAPPWHPAPLSPLEPVSPPAPTGSLVPPAPP</sequence>
<dbReference type="AlphaFoldDB" id="A0ABD0QPI5"/>